<evidence type="ECO:0000313" key="2">
    <source>
        <dbReference type="Proteomes" id="UP001271249"/>
    </source>
</evidence>
<keyword evidence="2" id="KW-1185">Reference proteome</keyword>
<dbReference type="EMBL" id="JAVIJC010000059">
    <property type="protein sequence ID" value="MDX8496371.1"/>
    <property type="molecule type" value="Genomic_DNA"/>
</dbReference>
<comment type="caution">
    <text evidence="1">The sequence shown here is derived from an EMBL/GenBank/DDBJ whole genome shotgun (WGS) entry which is preliminary data.</text>
</comment>
<protein>
    <submittedName>
        <fullName evidence="1">DUF2397 family protein</fullName>
    </submittedName>
</protein>
<dbReference type="InterPro" id="IPR013493">
    <property type="entry name" value="CHP02677"/>
</dbReference>
<evidence type="ECO:0000313" key="1">
    <source>
        <dbReference type="EMBL" id="MDX8496371.1"/>
    </source>
</evidence>
<name>A0ABU4ZBW3_9HYPH</name>
<accession>A0ABU4ZBW3</accession>
<sequence>MVLDDPEQSKNTHGSLEAAISMQFASESAELFRHLNADKAALYRCIMDVFAAAKGQYRLQLRPDEVLA</sequence>
<proteinExistence type="predicted"/>
<dbReference type="Pfam" id="PF09660">
    <property type="entry name" value="DUF2397"/>
    <property type="match status" value="1"/>
</dbReference>
<reference evidence="1 2" key="1">
    <citation type="submission" date="2023-08" db="EMBL/GenBank/DDBJ databases">
        <title>Implementing the SeqCode for naming new Mesorhizobium species isolated from Vachellia karroo root nodules.</title>
        <authorList>
            <person name="Van Lill M."/>
        </authorList>
    </citation>
    <scope>NUCLEOTIDE SEQUENCE [LARGE SCALE GENOMIC DNA]</scope>
    <source>
        <strain evidence="1 2">VK22B</strain>
    </source>
</reference>
<gene>
    <name evidence="1" type="ORF">RFN29_33140</name>
</gene>
<organism evidence="1 2">
    <name type="scientific">Mesorhizobium captivum</name>
    <dbReference type="NCBI Taxonomy" id="3072319"/>
    <lineage>
        <taxon>Bacteria</taxon>
        <taxon>Pseudomonadati</taxon>
        <taxon>Pseudomonadota</taxon>
        <taxon>Alphaproteobacteria</taxon>
        <taxon>Hyphomicrobiales</taxon>
        <taxon>Phyllobacteriaceae</taxon>
        <taxon>Mesorhizobium</taxon>
    </lineage>
</organism>
<dbReference type="Proteomes" id="UP001271249">
    <property type="component" value="Unassembled WGS sequence"/>
</dbReference>